<comment type="caution">
    <text evidence="1">The sequence shown here is derived from an EMBL/GenBank/DDBJ whole genome shotgun (WGS) entry which is preliminary data.</text>
</comment>
<evidence type="ECO:0000313" key="2">
    <source>
        <dbReference type="Proteomes" id="UP000022611"/>
    </source>
</evidence>
<accession>A0A010RN88</accession>
<keyword evidence="1" id="KW-0413">Isomerase</keyword>
<dbReference type="Proteomes" id="UP000022611">
    <property type="component" value="Unassembled WGS sequence"/>
</dbReference>
<dbReference type="GO" id="GO:0008704">
    <property type="term" value="F:5-carboxymethyl-2-hydroxymuconate delta-isomerase activity"/>
    <property type="evidence" value="ECO:0007669"/>
    <property type="project" value="InterPro"/>
</dbReference>
<dbReference type="CDD" id="cd00580">
    <property type="entry name" value="CHMI"/>
    <property type="match status" value="1"/>
</dbReference>
<sequence length="121" mass="13158">MPHLHMEYTANLPNLNADVALLRLNNALVASGQFSAEYDIKSRAVQVGAFRVGTGLGERGFVHVKLALLSGRSPAIKKQLSESLLAVVQDLCEWPASVDVQLCVEILDIDRDSYAKTAISH</sequence>
<dbReference type="InterPro" id="IPR004220">
    <property type="entry name" value="5-COMe_2-OHmuconate_Isoase"/>
</dbReference>
<name>A0A010RN88_PSEFL</name>
<dbReference type="EMBL" id="AFOY02000015">
    <property type="protein sequence ID" value="EXF93986.1"/>
    <property type="molecule type" value="Genomic_DNA"/>
</dbReference>
<dbReference type="AlphaFoldDB" id="A0A010RN88"/>
<dbReference type="eggNOG" id="COG3232">
    <property type="taxonomic scope" value="Bacteria"/>
</dbReference>
<dbReference type="InterPro" id="IPR014347">
    <property type="entry name" value="Tautomerase/MIF_sf"/>
</dbReference>
<dbReference type="HOGENOM" id="CLU_139188_3_0_6"/>
<dbReference type="PATRIC" id="fig|1042209.11.peg.4438"/>
<gene>
    <name evidence="1" type="ORF">HK44_010180</name>
</gene>
<dbReference type="RefSeq" id="WP_019692505.1">
    <property type="nucleotide sequence ID" value="NZ_AFOY02000015.1"/>
</dbReference>
<dbReference type="Gene3D" id="3.30.429.10">
    <property type="entry name" value="Macrophage Migration Inhibitory Factor"/>
    <property type="match status" value="1"/>
</dbReference>
<dbReference type="Pfam" id="PF02962">
    <property type="entry name" value="CHMI"/>
    <property type="match status" value="1"/>
</dbReference>
<evidence type="ECO:0000313" key="1">
    <source>
        <dbReference type="EMBL" id="EXF93986.1"/>
    </source>
</evidence>
<dbReference type="SUPFAM" id="SSF55331">
    <property type="entry name" value="Tautomerase/MIF"/>
    <property type="match status" value="1"/>
</dbReference>
<dbReference type="PANTHER" id="PTHR37950:SF1">
    <property type="entry name" value="4-HYDROXYPHENYLACETATE CATABOLISM PROTEIN"/>
    <property type="match status" value="1"/>
</dbReference>
<dbReference type="PANTHER" id="PTHR37950">
    <property type="entry name" value="4-HYDROXYPHENYLACETATE CATABOLISM PROTEIN"/>
    <property type="match status" value="1"/>
</dbReference>
<proteinExistence type="predicted"/>
<reference evidence="1 2" key="1">
    <citation type="journal article" date="2011" name="J. Bacteriol.">
        <title>Draft genome sequence of the polycyclic aromatic hydrocarbon-degrading, genetically engineered bioluminescent bioreporter Pseudomonas fluorescens HK44.</title>
        <authorList>
            <person name="Chauhan A."/>
            <person name="Layton A.C."/>
            <person name="Williams D.E."/>
            <person name="Smartt A.E."/>
            <person name="Ripp S."/>
            <person name="Karpinets T.V."/>
            <person name="Brown S.D."/>
            <person name="Sayler G.S."/>
        </authorList>
    </citation>
    <scope>NUCLEOTIDE SEQUENCE [LARGE SCALE GENOMIC DNA]</scope>
    <source>
        <strain evidence="1 2">HK44</strain>
    </source>
</reference>
<dbReference type="OrthoDB" id="9814215at2"/>
<protein>
    <submittedName>
        <fullName evidence="1">5-carboxymethyl-2-hydroxymuconate isomerase</fullName>
    </submittedName>
</protein>
<organism evidence="1 2">
    <name type="scientific">Pseudomonas fluorescens HK44</name>
    <dbReference type="NCBI Taxonomy" id="1042209"/>
    <lineage>
        <taxon>Bacteria</taxon>
        <taxon>Pseudomonadati</taxon>
        <taxon>Pseudomonadota</taxon>
        <taxon>Gammaproteobacteria</taxon>
        <taxon>Pseudomonadales</taxon>
        <taxon>Pseudomonadaceae</taxon>
        <taxon>Pseudomonas</taxon>
    </lineage>
</organism>